<feature type="domain" description="Protein kinase" evidence="7">
    <location>
        <begin position="59"/>
        <end position="357"/>
    </location>
</feature>
<feature type="non-terminal residue" evidence="8">
    <location>
        <position position="1"/>
    </location>
</feature>
<evidence type="ECO:0000256" key="3">
    <source>
        <dbReference type="ARBA" id="ARBA00022777"/>
    </source>
</evidence>
<dbReference type="OrthoDB" id="10267127at2759"/>
<gene>
    <name evidence="8" type="ORF">OSB1V03_LOCUS4947</name>
</gene>
<sequence length="541" mass="61187">MAGTYFLTTNVVMSSDDNNTSGSELSQSMASLSISSNTTEISDGGSHESHNNYYTVNFDVIGDQIGEGWFGKVFKVRHKLEEKLYAIKIVTYNETSNESKQRTLNEVKSLANLSSQYVVQYHNSWLNDNSTQLYIQMEYCPQSLKTVLETKGPAFGRQSPAEPMNPFEYFISCEIFKELLECVEYLHESVPTIIHRDFKPDNVLIASTLSGNNNNSRRFIKLCDFGLATVHDPHQYEHSAVGTRGYIAQEVYDGKYNHKVDIYSLSRIGEYLFDIYLADSQPFNANESVFKTCILCMSQILEKMMSTPNWRQRPECREVLAKHNEWSIDKTVVTNHKEFNSLYKPYNITKPVIHSILKYNSSFSAEDNTRTITTTDPMATQSSTAAVVNTSPGGGTTTTVTVTTGRSGGMIWDCNQDINAFLSPLNMSRNRYQPKKQWLATSCHSQPPPALPIRHQTLAKEFVDRFQEVVVIGDVHGCDDELIQLLDLIHNKNNNNSAVNTIEKRKNADNNRVLKLFVGDLVNKGPKSRQVLDYLMQNSDS</sequence>
<dbReference type="SUPFAM" id="SSF56300">
    <property type="entry name" value="Metallo-dependent phosphatases"/>
    <property type="match status" value="1"/>
</dbReference>
<dbReference type="Gene3D" id="3.60.21.10">
    <property type="match status" value="1"/>
</dbReference>
<dbReference type="InterPro" id="IPR004843">
    <property type="entry name" value="Calcineurin-like_PHP"/>
</dbReference>
<accession>A0A7R9KKJ5</accession>
<proteinExistence type="inferred from homology"/>
<evidence type="ECO:0000256" key="6">
    <source>
        <dbReference type="PROSITE-ProRule" id="PRU10141"/>
    </source>
</evidence>
<dbReference type="InterPro" id="IPR000719">
    <property type="entry name" value="Prot_kinase_dom"/>
</dbReference>
<dbReference type="Gene3D" id="3.30.200.20">
    <property type="entry name" value="Phosphorylase Kinase, domain 1"/>
    <property type="match status" value="1"/>
</dbReference>
<dbReference type="Gene3D" id="1.10.510.10">
    <property type="entry name" value="Transferase(Phosphotransferase) domain 1"/>
    <property type="match status" value="1"/>
</dbReference>
<dbReference type="GO" id="GO:0005737">
    <property type="term" value="C:cytoplasm"/>
    <property type="evidence" value="ECO:0007669"/>
    <property type="project" value="TreeGrafter"/>
</dbReference>
<evidence type="ECO:0000256" key="5">
    <source>
        <dbReference type="ARBA" id="ARBA00037982"/>
    </source>
</evidence>
<dbReference type="InterPro" id="IPR011009">
    <property type="entry name" value="Kinase-like_dom_sf"/>
</dbReference>
<dbReference type="Pfam" id="PF00069">
    <property type="entry name" value="Pkinase"/>
    <property type="match status" value="1"/>
</dbReference>
<dbReference type="EMBL" id="OC856945">
    <property type="protein sequence ID" value="CAD7624503.1"/>
    <property type="molecule type" value="Genomic_DNA"/>
</dbReference>
<evidence type="ECO:0000313" key="8">
    <source>
        <dbReference type="EMBL" id="CAD7624503.1"/>
    </source>
</evidence>
<dbReference type="PROSITE" id="PS00108">
    <property type="entry name" value="PROTEIN_KINASE_ST"/>
    <property type="match status" value="1"/>
</dbReference>
<name>A0A7R9KKJ5_9ACAR</name>
<dbReference type="InterPro" id="IPR008271">
    <property type="entry name" value="Ser/Thr_kinase_AS"/>
</dbReference>
<evidence type="ECO:0000256" key="4">
    <source>
        <dbReference type="ARBA" id="ARBA00022840"/>
    </source>
</evidence>
<dbReference type="InterPro" id="IPR017441">
    <property type="entry name" value="Protein_kinase_ATP_BS"/>
</dbReference>
<dbReference type="GO" id="GO:0005634">
    <property type="term" value="C:nucleus"/>
    <property type="evidence" value="ECO:0007669"/>
    <property type="project" value="TreeGrafter"/>
</dbReference>
<dbReference type="PROSITE" id="PS00107">
    <property type="entry name" value="PROTEIN_KINASE_ATP"/>
    <property type="match status" value="1"/>
</dbReference>
<keyword evidence="2 6" id="KW-0547">Nucleotide-binding</keyword>
<dbReference type="SUPFAM" id="SSF56112">
    <property type="entry name" value="Protein kinase-like (PK-like)"/>
    <property type="match status" value="1"/>
</dbReference>
<evidence type="ECO:0000256" key="2">
    <source>
        <dbReference type="ARBA" id="ARBA00022741"/>
    </source>
</evidence>
<dbReference type="Pfam" id="PF00149">
    <property type="entry name" value="Metallophos"/>
    <property type="match status" value="1"/>
</dbReference>
<dbReference type="InterPro" id="IPR029052">
    <property type="entry name" value="Metallo-depent_PP-like"/>
</dbReference>
<dbReference type="GO" id="GO:0016787">
    <property type="term" value="F:hydrolase activity"/>
    <property type="evidence" value="ECO:0007669"/>
    <property type="project" value="InterPro"/>
</dbReference>
<evidence type="ECO:0000256" key="1">
    <source>
        <dbReference type="ARBA" id="ARBA00022679"/>
    </source>
</evidence>
<keyword evidence="9" id="KW-1185">Reference proteome</keyword>
<dbReference type="PROSITE" id="PS50011">
    <property type="entry name" value="PROTEIN_KINASE_DOM"/>
    <property type="match status" value="1"/>
</dbReference>
<dbReference type="InterPro" id="IPR050339">
    <property type="entry name" value="CC_SR_Kinase"/>
</dbReference>
<keyword evidence="1" id="KW-0808">Transferase</keyword>
<protein>
    <recommendedName>
        <fullName evidence="7">Protein kinase domain-containing protein</fullName>
    </recommendedName>
</protein>
<keyword evidence="4 6" id="KW-0067">ATP-binding</keyword>
<feature type="binding site" evidence="6">
    <location>
        <position position="88"/>
    </location>
    <ligand>
        <name>ATP</name>
        <dbReference type="ChEBI" id="CHEBI:30616"/>
    </ligand>
</feature>
<organism evidence="8">
    <name type="scientific">Medioppia subpectinata</name>
    <dbReference type="NCBI Taxonomy" id="1979941"/>
    <lineage>
        <taxon>Eukaryota</taxon>
        <taxon>Metazoa</taxon>
        <taxon>Ecdysozoa</taxon>
        <taxon>Arthropoda</taxon>
        <taxon>Chelicerata</taxon>
        <taxon>Arachnida</taxon>
        <taxon>Acari</taxon>
        <taxon>Acariformes</taxon>
        <taxon>Sarcoptiformes</taxon>
        <taxon>Oribatida</taxon>
        <taxon>Brachypylina</taxon>
        <taxon>Oppioidea</taxon>
        <taxon>Oppiidae</taxon>
        <taxon>Medioppia</taxon>
    </lineage>
</organism>
<dbReference type="Proteomes" id="UP000759131">
    <property type="component" value="Unassembled WGS sequence"/>
</dbReference>
<dbReference type="GO" id="GO:0005524">
    <property type="term" value="F:ATP binding"/>
    <property type="evidence" value="ECO:0007669"/>
    <property type="project" value="UniProtKB-UniRule"/>
</dbReference>
<dbReference type="GO" id="GO:0004672">
    <property type="term" value="F:protein kinase activity"/>
    <property type="evidence" value="ECO:0007669"/>
    <property type="project" value="InterPro"/>
</dbReference>
<dbReference type="PANTHER" id="PTHR11042">
    <property type="entry name" value="EUKARYOTIC TRANSLATION INITIATION FACTOR 2-ALPHA KINASE EIF2-ALPHA KINASE -RELATED"/>
    <property type="match status" value="1"/>
</dbReference>
<dbReference type="AlphaFoldDB" id="A0A7R9KKJ5"/>
<comment type="similarity">
    <text evidence="5">Belongs to the protein kinase superfamily. Ser/Thr protein kinase family. GCN2 subfamily.</text>
</comment>
<evidence type="ECO:0000313" key="9">
    <source>
        <dbReference type="Proteomes" id="UP000759131"/>
    </source>
</evidence>
<dbReference type="EMBL" id="CAJPIZ010002370">
    <property type="protein sequence ID" value="CAG2104933.1"/>
    <property type="molecule type" value="Genomic_DNA"/>
</dbReference>
<evidence type="ECO:0000259" key="7">
    <source>
        <dbReference type="PROSITE" id="PS50011"/>
    </source>
</evidence>
<keyword evidence="3" id="KW-0418">Kinase</keyword>
<reference evidence="8" key="1">
    <citation type="submission" date="2020-11" db="EMBL/GenBank/DDBJ databases">
        <authorList>
            <person name="Tran Van P."/>
        </authorList>
    </citation>
    <scope>NUCLEOTIDE SEQUENCE</scope>
</reference>